<dbReference type="PROSITE" id="PS50103">
    <property type="entry name" value="ZF_C3H1"/>
    <property type="match status" value="3"/>
</dbReference>
<dbReference type="Proteomes" id="UP000325081">
    <property type="component" value="Unassembled WGS sequence"/>
</dbReference>
<dbReference type="GO" id="GO:0003723">
    <property type="term" value="F:RNA binding"/>
    <property type="evidence" value="ECO:0007669"/>
    <property type="project" value="InterPro"/>
</dbReference>
<protein>
    <submittedName>
        <fullName evidence="8">Zinc finger family protein</fullName>
    </submittedName>
</protein>
<comment type="caution">
    <text evidence="8">The sequence shown here is derived from an EMBL/GenBank/DDBJ whole genome shotgun (WGS) entry which is preliminary data.</text>
</comment>
<sequence length="882" mass="96382">MNRLGRSRPTKRTLKVKEGYSSTHTLGHRNPAAATPPSPLRPSSASRRIPAARTRHKGLVSRLSPASITVPSLSLAPLRFWPASVSDPFLSLALLLRRPVSVATFKTWREIEQNSPSLPMEKSSLQNLTLNPSDTPFSFPPHRRRPLRSRTFRALVGIITSTHQLQIQGDGGVLEVRPVREEDGSTISNKDANSEAAVIPLPDCKQQSEDTLVRETSISEKKVTDFQGGDSEPNQATTLELDHVSLGTDVRREVAPENSVSNGNLSMVVNQTSDCAIQVSKEQENASRDVLGNHMENLVALEELQVDEEFSVADYSDVLDSCFGVDMGIESSKTVLEENMSKETEHELQLKEMELEKLINFQNADQEFEEGEISGEVGVADVSFHEEPSLVGDRTAEIVHASEDVLDKEESMSSDEYDRGFWQHQIPDPLLASTVNSDYNSVNIGSRQIAGVMQGFHPQNVSNDSHMETQTSGLVSPSSAKQCPSDRNLQGKAAESQMCATVEKDENGKRKRKNGPLSEEKRAKKKRKDRLKRAEKNRKLGVKRLKLQPVKKQKTVTYCRHFLHGRCHEGEKCKFSHDTVPLTKSKPCGHFARHSCMKGDDCPYDHQLSKYPCNNYTTNGFCSRGSDCLFSHEVPAKQIVSTTQTPSKTSALSSKVNRPEVNLLSPPNNSNPSKHTDDNHGKSLELPFARTVSRTTTAKQAPKGISFLSNVGTSLGGTTNKDVVIASCSNEPNEKTESVPPRKPRGINFLSFAQPNATNTSDDNSSGSNILSKLLPSCSPETRKSIMDGLGENKAVCSKVNNAQMNNSLTSSPSEKVDGNLSSLPGQLSFGGGQSANTSVSFRTPFLSNTPSSVQKAVQSTLAFAANGIRVCMVPSSSSTTT</sequence>
<evidence type="ECO:0000256" key="6">
    <source>
        <dbReference type="SAM" id="MobiDB-lite"/>
    </source>
</evidence>
<dbReference type="AlphaFoldDB" id="A0A5A7QIU4"/>
<feature type="zinc finger region" description="C3H1-type" evidence="5">
    <location>
        <begin position="582"/>
        <end position="606"/>
    </location>
</feature>
<evidence type="ECO:0000259" key="7">
    <source>
        <dbReference type="PROSITE" id="PS50103"/>
    </source>
</evidence>
<feature type="zinc finger region" description="C3H1-type" evidence="5">
    <location>
        <begin position="553"/>
        <end position="580"/>
    </location>
</feature>
<evidence type="ECO:0000313" key="8">
    <source>
        <dbReference type="EMBL" id="GER45243.1"/>
    </source>
</evidence>
<dbReference type="GO" id="GO:0005634">
    <property type="term" value="C:nucleus"/>
    <property type="evidence" value="ECO:0007669"/>
    <property type="project" value="TreeGrafter"/>
</dbReference>
<keyword evidence="2" id="KW-0677">Repeat</keyword>
<keyword evidence="3 5" id="KW-0863">Zinc-finger</keyword>
<evidence type="ECO:0000256" key="4">
    <source>
        <dbReference type="ARBA" id="ARBA00022833"/>
    </source>
</evidence>
<feature type="domain" description="C3H1-type" evidence="7">
    <location>
        <begin position="553"/>
        <end position="580"/>
    </location>
</feature>
<dbReference type="InterPro" id="IPR045124">
    <property type="entry name" value="Su(sable)-like"/>
</dbReference>
<gene>
    <name evidence="8" type="ORF">STAS_22164</name>
</gene>
<dbReference type="Pfam" id="PF00642">
    <property type="entry name" value="zf-CCCH"/>
    <property type="match status" value="1"/>
</dbReference>
<evidence type="ECO:0000256" key="3">
    <source>
        <dbReference type="ARBA" id="ARBA00022771"/>
    </source>
</evidence>
<dbReference type="InterPro" id="IPR000571">
    <property type="entry name" value="Znf_CCCH"/>
</dbReference>
<feature type="region of interest" description="Disordered" evidence="6">
    <location>
        <begin position="641"/>
        <end position="682"/>
    </location>
</feature>
<evidence type="ECO:0000313" key="9">
    <source>
        <dbReference type="Proteomes" id="UP000325081"/>
    </source>
</evidence>
<evidence type="ECO:0000256" key="2">
    <source>
        <dbReference type="ARBA" id="ARBA00022737"/>
    </source>
</evidence>
<feature type="compositionally biased region" description="Polar residues" evidence="6">
    <location>
        <begin position="641"/>
        <end position="656"/>
    </location>
</feature>
<proteinExistence type="predicted"/>
<feature type="compositionally biased region" description="Basic residues" evidence="6">
    <location>
        <begin position="1"/>
        <end position="14"/>
    </location>
</feature>
<dbReference type="InterPro" id="IPR036855">
    <property type="entry name" value="Znf_CCCH_sf"/>
</dbReference>
<evidence type="ECO:0000256" key="5">
    <source>
        <dbReference type="PROSITE-ProRule" id="PRU00723"/>
    </source>
</evidence>
<evidence type="ECO:0000256" key="1">
    <source>
        <dbReference type="ARBA" id="ARBA00022723"/>
    </source>
</evidence>
<feature type="region of interest" description="Disordered" evidence="6">
    <location>
        <begin position="456"/>
        <end position="539"/>
    </location>
</feature>
<dbReference type="OrthoDB" id="411372at2759"/>
<feature type="domain" description="C3H1-type" evidence="7">
    <location>
        <begin position="607"/>
        <end position="635"/>
    </location>
</feature>
<dbReference type="GO" id="GO:0008270">
    <property type="term" value="F:zinc ion binding"/>
    <property type="evidence" value="ECO:0007669"/>
    <property type="project" value="UniProtKB-KW"/>
</dbReference>
<feature type="region of interest" description="Disordered" evidence="6">
    <location>
        <begin position="1"/>
        <end position="58"/>
    </location>
</feature>
<dbReference type="GO" id="GO:0045892">
    <property type="term" value="P:negative regulation of DNA-templated transcription"/>
    <property type="evidence" value="ECO:0007669"/>
    <property type="project" value="InterPro"/>
</dbReference>
<feature type="compositionally biased region" description="Polar residues" evidence="6">
    <location>
        <begin position="457"/>
        <end position="488"/>
    </location>
</feature>
<name>A0A5A7QIU4_STRAF</name>
<dbReference type="Gene3D" id="4.10.1000.10">
    <property type="entry name" value="Zinc finger, CCCH-type"/>
    <property type="match status" value="1"/>
</dbReference>
<dbReference type="PANTHER" id="PTHR13119">
    <property type="entry name" value="ZINC FINGER CCCH DOMAIN-CONTAINING PROTEI"/>
    <property type="match status" value="1"/>
</dbReference>
<organism evidence="8 9">
    <name type="scientific">Striga asiatica</name>
    <name type="common">Asiatic witchweed</name>
    <name type="synonym">Buchnera asiatica</name>
    <dbReference type="NCBI Taxonomy" id="4170"/>
    <lineage>
        <taxon>Eukaryota</taxon>
        <taxon>Viridiplantae</taxon>
        <taxon>Streptophyta</taxon>
        <taxon>Embryophyta</taxon>
        <taxon>Tracheophyta</taxon>
        <taxon>Spermatophyta</taxon>
        <taxon>Magnoliopsida</taxon>
        <taxon>eudicotyledons</taxon>
        <taxon>Gunneridae</taxon>
        <taxon>Pentapetalae</taxon>
        <taxon>asterids</taxon>
        <taxon>lamiids</taxon>
        <taxon>Lamiales</taxon>
        <taxon>Orobanchaceae</taxon>
        <taxon>Buchnereae</taxon>
        <taxon>Striga</taxon>
    </lineage>
</organism>
<dbReference type="SUPFAM" id="SSF90229">
    <property type="entry name" value="CCCH zinc finger"/>
    <property type="match status" value="2"/>
</dbReference>
<keyword evidence="9" id="KW-1185">Reference proteome</keyword>
<feature type="compositionally biased region" description="Low complexity" evidence="6">
    <location>
        <begin position="41"/>
        <end position="52"/>
    </location>
</feature>
<reference evidence="9" key="1">
    <citation type="journal article" date="2019" name="Curr. Biol.">
        <title>Genome Sequence of Striga asiatica Provides Insight into the Evolution of Plant Parasitism.</title>
        <authorList>
            <person name="Yoshida S."/>
            <person name="Kim S."/>
            <person name="Wafula E.K."/>
            <person name="Tanskanen J."/>
            <person name="Kim Y.M."/>
            <person name="Honaas L."/>
            <person name="Yang Z."/>
            <person name="Spallek T."/>
            <person name="Conn C.E."/>
            <person name="Ichihashi Y."/>
            <person name="Cheong K."/>
            <person name="Cui S."/>
            <person name="Der J.P."/>
            <person name="Gundlach H."/>
            <person name="Jiao Y."/>
            <person name="Hori C."/>
            <person name="Ishida J.K."/>
            <person name="Kasahara H."/>
            <person name="Kiba T."/>
            <person name="Kim M.S."/>
            <person name="Koo N."/>
            <person name="Laohavisit A."/>
            <person name="Lee Y.H."/>
            <person name="Lumba S."/>
            <person name="McCourt P."/>
            <person name="Mortimer J.C."/>
            <person name="Mutuku J.M."/>
            <person name="Nomura T."/>
            <person name="Sasaki-Sekimoto Y."/>
            <person name="Seto Y."/>
            <person name="Wang Y."/>
            <person name="Wakatake T."/>
            <person name="Sakakibara H."/>
            <person name="Demura T."/>
            <person name="Yamaguchi S."/>
            <person name="Yoneyama K."/>
            <person name="Manabe R.I."/>
            <person name="Nelson D.C."/>
            <person name="Schulman A.H."/>
            <person name="Timko M.P."/>
            <person name="dePamphilis C.W."/>
            <person name="Choi D."/>
            <person name="Shirasu K."/>
        </authorList>
    </citation>
    <scope>NUCLEOTIDE SEQUENCE [LARGE SCALE GENOMIC DNA]</scope>
    <source>
        <strain evidence="9">cv. UVA1</strain>
    </source>
</reference>
<dbReference type="EMBL" id="BKCP01007181">
    <property type="protein sequence ID" value="GER45243.1"/>
    <property type="molecule type" value="Genomic_DNA"/>
</dbReference>
<keyword evidence="4 5" id="KW-0862">Zinc</keyword>
<dbReference type="SMART" id="SM00356">
    <property type="entry name" value="ZnF_C3H1"/>
    <property type="match status" value="3"/>
</dbReference>
<dbReference type="PANTHER" id="PTHR13119:SF12">
    <property type="entry name" value="PROTEIN SUPPRESSOR OF SABLE"/>
    <property type="match status" value="1"/>
</dbReference>
<accession>A0A5A7QIU4</accession>
<keyword evidence="1 5" id="KW-0479">Metal-binding</keyword>
<feature type="zinc finger region" description="C3H1-type" evidence="5">
    <location>
        <begin position="607"/>
        <end position="635"/>
    </location>
</feature>
<dbReference type="Gene3D" id="2.30.30.1190">
    <property type="match status" value="1"/>
</dbReference>
<feature type="domain" description="C3H1-type" evidence="7">
    <location>
        <begin position="582"/>
        <end position="606"/>
    </location>
</feature>